<evidence type="ECO:0000256" key="5">
    <source>
        <dbReference type="SAM" id="Phobius"/>
    </source>
</evidence>
<keyword evidence="8" id="KW-1185">Reference proteome</keyword>
<comment type="subcellular location">
    <subcellularLocation>
        <location evidence="1">Cell membrane</location>
        <topology evidence="1">Multi-pass membrane protein</topology>
    </subcellularLocation>
</comment>
<keyword evidence="2 5" id="KW-0812">Transmembrane</keyword>
<feature type="transmembrane region" description="Helical" evidence="5">
    <location>
        <begin position="47"/>
        <end position="66"/>
    </location>
</feature>
<dbReference type="SUPFAM" id="SSF103473">
    <property type="entry name" value="MFS general substrate transporter"/>
    <property type="match status" value="1"/>
</dbReference>
<dbReference type="InterPro" id="IPR020846">
    <property type="entry name" value="MFS_dom"/>
</dbReference>
<dbReference type="Gene3D" id="1.20.1720.10">
    <property type="entry name" value="Multidrug resistance protein D"/>
    <property type="match status" value="1"/>
</dbReference>
<gene>
    <name evidence="7" type="ORF">GCM10009550_62350</name>
</gene>
<feature type="transmembrane region" description="Helical" evidence="5">
    <location>
        <begin position="295"/>
        <end position="313"/>
    </location>
</feature>
<feature type="transmembrane region" description="Helical" evidence="5">
    <location>
        <begin position="206"/>
        <end position="223"/>
    </location>
</feature>
<dbReference type="Gene3D" id="1.20.1250.20">
    <property type="entry name" value="MFS general substrate transporter like domains"/>
    <property type="match status" value="1"/>
</dbReference>
<evidence type="ECO:0000256" key="2">
    <source>
        <dbReference type="ARBA" id="ARBA00022692"/>
    </source>
</evidence>
<dbReference type="PRINTS" id="PR01036">
    <property type="entry name" value="TCRTETB"/>
</dbReference>
<reference evidence="7 8" key="1">
    <citation type="journal article" date="2019" name="Int. J. Syst. Evol. Microbiol.">
        <title>The Global Catalogue of Microorganisms (GCM) 10K type strain sequencing project: providing services to taxonomists for standard genome sequencing and annotation.</title>
        <authorList>
            <consortium name="The Broad Institute Genomics Platform"/>
            <consortium name="The Broad Institute Genome Sequencing Center for Infectious Disease"/>
            <person name="Wu L."/>
            <person name="Ma J."/>
        </authorList>
    </citation>
    <scope>NUCLEOTIDE SEQUENCE [LARGE SCALE GENOMIC DNA]</scope>
    <source>
        <strain evidence="7 8">JCM 10696</strain>
    </source>
</reference>
<dbReference type="PROSITE" id="PS50850">
    <property type="entry name" value="MFS"/>
    <property type="match status" value="1"/>
</dbReference>
<dbReference type="InterPro" id="IPR011701">
    <property type="entry name" value="MFS"/>
</dbReference>
<proteinExistence type="predicted"/>
<comment type="caution">
    <text evidence="7">The sequence shown here is derived from an EMBL/GenBank/DDBJ whole genome shotgun (WGS) entry which is preliminary data.</text>
</comment>
<sequence length="451" mass="45381">MLSGAFLLTTIGSCALVFLAAFESVAVTAVMPAVSRALDGAHLYAAAFAGPLATGVIGMVVSGMWADRRGPVAPLYASVSLFSAGLVVCGLAPSMEVLVAGRLLQGLGGGALTVALYVVVARVYPEELHPKIFAWFAAAWVVPALVGPAAAGAVTDLLSWHWVFLGVVVLVALAMLMVVPSLGRLGPGGPEDAEAAEGDAGHGPRLLMWATLAALAVLALNLVDGVPRVGGVLVVAAVAVTLLAVRPLLPAGTLTARHGLPGVILMRGMGAAAFFGADVYLPYLFTERYGFSPTLAGLTLTLGALAWSGASAVQGRLGERLPHALAVRIGMALVAAGILPALLTALLDLHPAVPVVGWLAGGAGMGLMYPRLSTLTLALSAPADRGFNSSALSISDSIGGALTLALTGIVFSSFAAGSADGFAAVFAFAALIGLVAALLAHRVTPKPEVIA</sequence>
<keyword evidence="4 5" id="KW-0472">Membrane</keyword>
<dbReference type="EMBL" id="BAAAHH010000034">
    <property type="protein sequence ID" value="GAA0964461.1"/>
    <property type="molecule type" value="Genomic_DNA"/>
</dbReference>
<accession>A0ABN1RUV1</accession>
<dbReference type="Pfam" id="PF07690">
    <property type="entry name" value="MFS_1"/>
    <property type="match status" value="1"/>
</dbReference>
<feature type="transmembrane region" description="Helical" evidence="5">
    <location>
        <begin position="352"/>
        <end position="370"/>
    </location>
</feature>
<feature type="domain" description="Major facilitator superfamily (MFS) profile" evidence="6">
    <location>
        <begin position="9"/>
        <end position="448"/>
    </location>
</feature>
<dbReference type="PANTHER" id="PTHR23501">
    <property type="entry name" value="MAJOR FACILITATOR SUPERFAMILY"/>
    <property type="match status" value="1"/>
</dbReference>
<protein>
    <submittedName>
        <fullName evidence="7">MFS transporter</fullName>
    </submittedName>
</protein>
<evidence type="ECO:0000313" key="8">
    <source>
        <dbReference type="Proteomes" id="UP001500665"/>
    </source>
</evidence>
<evidence type="ECO:0000259" key="6">
    <source>
        <dbReference type="PROSITE" id="PS50850"/>
    </source>
</evidence>
<dbReference type="PANTHER" id="PTHR23501:SF154">
    <property type="entry name" value="MULTIDRUG-EFFLUX TRANSPORTER RV1634-RELATED"/>
    <property type="match status" value="1"/>
</dbReference>
<feature type="transmembrane region" description="Helical" evidence="5">
    <location>
        <begin position="391"/>
        <end position="415"/>
    </location>
</feature>
<dbReference type="Proteomes" id="UP001500665">
    <property type="component" value="Unassembled WGS sequence"/>
</dbReference>
<evidence type="ECO:0000313" key="7">
    <source>
        <dbReference type="EMBL" id="GAA0964461.1"/>
    </source>
</evidence>
<organism evidence="7 8">
    <name type="scientific">Actinocorallia libanotica</name>
    <dbReference type="NCBI Taxonomy" id="46162"/>
    <lineage>
        <taxon>Bacteria</taxon>
        <taxon>Bacillati</taxon>
        <taxon>Actinomycetota</taxon>
        <taxon>Actinomycetes</taxon>
        <taxon>Streptosporangiales</taxon>
        <taxon>Thermomonosporaceae</taxon>
        <taxon>Actinocorallia</taxon>
    </lineage>
</organism>
<feature type="transmembrane region" description="Helical" evidence="5">
    <location>
        <begin position="73"/>
        <end position="93"/>
    </location>
</feature>
<feature type="transmembrane region" description="Helical" evidence="5">
    <location>
        <begin position="160"/>
        <end position="179"/>
    </location>
</feature>
<feature type="transmembrane region" description="Helical" evidence="5">
    <location>
        <begin position="132"/>
        <end position="154"/>
    </location>
</feature>
<evidence type="ECO:0000256" key="3">
    <source>
        <dbReference type="ARBA" id="ARBA00022989"/>
    </source>
</evidence>
<feature type="transmembrane region" description="Helical" evidence="5">
    <location>
        <begin position="99"/>
        <end position="120"/>
    </location>
</feature>
<feature type="transmembrane region" description="Helical" evidence="5">
    <location>
        <begin position="229"/>
        <end position="249"/>
    </location>
</feature>
<keyword evidence="3 5" id="KW-1133">Transmembrane helix</keyword>
<dbReference type="InterPro" id="IPR036259">
    <property type="entry name" value="MFS_trans_sf"/>
</dbReference>
<feature type="transmembrane region" description="Helical" evidence="5">
    <location>
        <begin position="261"/>
        <end position="283"/>
    </location>
</feature>
<feature type="transmembrane region" description="Helical" evidence="5">
    <location>
        <begin position="325"/>
        <end position="346"/>
    </location>
</feature>
<evidence type="ECO:0000256" key="1">
    <source>
        <dbReference type="ARBA" id="ARBA00004651"/>
    </source>
</evidence>
<feature type="transmembrane region" description="Helical" evidence="5">
    <location>
        <begin position="421"/>
        <end position="440"/>
    </location>
</feature>
<name>A0ABN1RUV1_9ACTN</name>
<evidence type="ECO:0000256" key="4">
    <source>
        <dbReference type="ARBA" id="ARBA00023136"/>
    </source>
</evidence>